<feature type="transmembrane region" description="Helical" evidence="7">
    <location>
        <begin position="234"/>
        <end position="254"/>
    </location>
</feature>
<dbReference type="Pfam" id="PF01694">
    <property type="entry name" value="Rhomboid"/>
    <property type="match status" value="1"/>
</dbReference>
<dbReference type="Proteomes" id="UP001281447">
    <property type="component" value="Unassembled WGS sequence"/>
</dbReference>
<dbReference type="InterPro" id="IPR022764">
    <property type="entry name" value="Peptidase_S54_rhomboid_dom"/>
</dbReference>
<sequence>MFIRTEKSIKEFMRFYPVVATLIIIHFLLWIIIDLLRLPFGETIYNYGAGVNLFIHQGDYWRLITPIFLHANFMHALFNSFSLLIFGPALEQMLGKTKFIIAYLIAGMVGNIATYAFHPTAFVVFIGASGAIFGLFGIYMYMVMFRKDLIDSANAQIILVIFVIGLIMTFLQPNINIQAHIFGFIGGAALGPIVLHRAQPFFQKTYESKSSNDIGFDPNRWKKKHRVPANIRKNWLWIILAILVLIGLLGRIGFL</sequence>
<keyword evidence="9" id="KW-0645">Protease</keyword>
<feature type="domain" description="Peptidase S54 rhomboid" evidence="8">
    <location>
        <begin position="58"/>
        <end position="196"/>
    </location>
</feature>
<accession>A0ABU5C7T5</accession>
<name>A0ABU5C7T5_9BACI</name>
<evidence type="ECO:0000256" key="2">
    <source>
        <dbReference type="ARBA" id="ARBA00009045"/>
    </source>
</evidence>
<feature type="transmembrane region" description="Helical" evidence="7">
    <location>
        <begin position="123"/>
        <end position="141"/>
    </location>
</feature>
<proteinExistence type="inferred from homology"/>
<keyword evidence="4 9" id="KW-0378">Hydrolase</keyword>
<comment type="subcellular location">
    <subcellularLocation>
        <location evidence="1">Membrane</location>
        <topology evidence="1">Multi-pass membrane protein</topology>
    </subcellularLocation>
</comment>
<protein>
    <submittedName>
        <fullName evidence="9">Rhomboid family intramembrane serine protease</fullName>
        <ecNumber evidence="9">3.4.21.-</ecNumber>
    </submittedName>
</protein>
<reference evidence="9 10" key="1">
    <citation type="submission" date="2023-10" db="EMBL/GenBank/DDBJ databases">
        <title>Virgibacillus halophilus 5B73C genome.</title>
        <authorList>
            <person name="Miliotis G."/>
            <person name="Sengupta P."/>
            <person name="Hameed A."/>
            <person name="Chuvochina M."/>
            <person name="Mcdonagh F."/>
            <person name="Simpson A.C."/>
            <person name="Singh N.K."/>
            <person name="Rekha P.D."/>
            <person name="Raman K."/>
            <person name="Hugenholtz P."/>
            <person name="Venkateswaran K."/>
        </authorList>
    </citation>
    <scope>NUCLEOTIDE SEQUENCE [LARGE SCALE GENOMIC DNA]</scope>
    <source>
        <strain evidence="9 10">5B73C</strain>
    </source>
</reference>
<dbReference type="EC" id="3.4.21.-" evidence="9"/>
<keyword evidence="6 7" id="KW-0472">Membrane</keyword>
<evidence type="ECO:0000256" key="4">
    <source>
        <dbReference type="ARBA" id="ARBA00022801"/>
    </source>
</evidence>
<evidence type="ECO:0000256" key="3">
    <source>
        <dbReference type="ARBA" id="ARBA00022692"/>
    </source>
</evidence>
<dbReference type="RefSeq" id="WP_390356321.1">
    <property type="nucleotide sequence ID" value="NZ_JBHUIZ010000012.1"/>
</dbReference>
<comment type="caution">
    <text evidence="9">The sequence shown here is derived from an EMBL/GenBank/DDBJ whole genome shotgun (WGS) entry which is preliminary data.</text>
</comment>
<dbReference type="PANTHER" id="PTHR43731:SF14">
    <property type="entry name" value="PRESENILIN-ASSOCIATED RHOMBOID-LIKE PROTEIN, MITOCHONDRIAL"/>
    <property type="match status" value="1"/>
</dbReference>
<evidence type="ECO:0000256" key="6">
    <source>
        <dbReference type="ARBA" id="ARBA00023136"/>
    </source>
</evidence>
<keyword evidence="10" id="KW-1185">Reference proteome</keyword>
<gene>
    <name evidence="9" type="ORF">RWE15_14215</name>
</gene>
<evidence type="ECO:0000256" key="1">
    <source>
        <dbReference type="ARBA" id="ARBA00004141"/>
    </source>
</evidence>
<evidence type="ECO:0000313" key="9">
    <source>
        <dbReference type="EMBL" id="MDY0395371.1"/>
    </source>
</evidence>
<dbReference type="InterPro" id="IPR035952">
    <property type="entry name" value="Rhomboid-like_sf"/>
</dbReference>
<evidence type="ECO:0000259" key="8">
    <source>
        <dbReference type="Pfam" id="PF01694"/>
    </source>
</evidence>
<keyword evidence="5 7" id="KW-1133">Transmembrane helix</keyword>
<feature type="transmembrane region" description="Helical" evidence="7">
    <location>
        <begin position="177"/>
        <end position="195"/>
    </location>
</feature>
<dbReference type="Gene3D" id="1.20.1540.10">
    <property type="entry name" value="Rhomboid-like"/>
    <property type="match status" value="1"/>
</dbReference>
<dbReference type="GO" id="GO:0008233">
    <property type="term" value="F:peptidase activity"/>
    <property type="evidence" value="ECO:0007669"/>
    <property type="project" value="UniProtKB-KW"/>
</dbReference>
<feature type="transmembrane region" description="Helical" evidence="7">
    <location>
        <begin position="99"/>
        <end position="117"/>
    </location>
</feature>
<dbReference type="EMBL" id="JAWDIP010000003">
    <property type="protein sequence ID" value="MDY0395371.1"/>
    <property type="molecule type" value="Genomic_DNA"/>
</dbReference>
<feature type="transmembrane region" description="Helical" evidence="7">
    <location>
        <begin position="67"/>
        <end position="87"/>
    </location>
</feature>
<feature type="transmembrane region" description="Helical" evidence="7">
    <location>
        <begin position="12"/>
        <end position="33"/>
    </location>
</feature>
<dbReference type="SUPFAM" id="SSF144091">
    <property type="entry name" value="Rhomboid-like"/>
    <property type="match status" value="1"/>
</dbReference>
<dbReference type="PANTHER" id="PTHR43731">
    <property type="entry name" value="RHOMBOID PROTEASE"/>
    <property type="match status" value="1"/>
</dbReference>
<keyword evidence="3 7" id="KW-0812">Transmembrane</keyword>
<feature type="transmembrane region" description="Helical" evidence="7">
    <location>
        <begin position="153"/>
        <end position="171"/>
    </location>
</feature>
<evidence type="ECO:0000256" key="5">
    <source>
        <dbReference type="ARBA" id="ARBA00022989"/>
    </source>
</evidence>
<evidence type="ECO:0000256" key="7">
    <source>
        <dbReference type="SAM" id="Phobius"/>
    </source>
</evidence>
<dbReference type="InterPro" id="IPR050925">
    <property type="entry name" value="Rhomboid_protease_S54"/>
</dbReference>
<dbReference type="GO" id="GO:0006508">
    <property type="term" value="P:proteolysis"/>
    <property type="evidence" value="ECO:0007669"/>
    <property type="project" value="UniProtKB-KW"/>
</dbReference>
<evidence type="ECO:0000313" key="10">
    <source>
        <dbReference type="Proteomes" id="UP001281447"/>
    </source>
</evidence>
<organism evidence="9 10">
    <name type="scientific">Tigheibacillus halophilus</name>
    <dbReference type="NCBI Taxonomy" id="361280"/>
    <lineage>
        <taxon>Bacteria</taxon>
        <taxon>Bacillati</taxon>
        <taxon>Bacillota</taxon>
        <taxon>Bacilli</taxon>
        <taxon>Bacillales</taxon>
        <taxon>Bacillaceae</taxon>
        <taxon>Tigheibacillus</taxon>
    </lineage>
</organism>
<comment type="similarity">
    <text evidence="2">Belongs to the peptidase S54 family.</text>
</comment>